<feature type="compositionally biased region" description="Pro residues" evidence="1">
    <location>
        <begin position="107"/>
        <end position="120"/>
    </location>
</feature>
<dbReference type="EMBL" id="VIIS01001626">
    <property type="protein sequence ID" value="KAF0295331.1"/>
    <property type="molecule type" value="Genomic_DNA"/>
</dbReference>
<reference evidence="2 3" key="1">
    <citation type="submission" date="2019-07" db="EMBL/GenBank/DDBJ databases">
        <title>Draft genome assembly of a fouling barnacle, Amphibalanus amphitrite (Darwin, 1854): The first reference genome for Thecostraca.</title>
        <authorList>
            <person name="Kim W."/>
        </authorList>
    </citation>
    <scope>NUCLEOTIDE SEQUENCE [LARGE SCALE GENOMIC DNA]</scope>
    <source>
        <strain evidence="2">SNU_AA5</strain>
        <tissue evidence="2">Soma without cirri and trophi</tissue>
    </source>
</reference>
<gene>
    <name evidence="2" type="ORF">FJT64_007130</name>
</gene>
<organism evidence="2 3">
    <name type="scientific">Amphibalanus amphitrite</name>
    <name type="common">Striped barnacle</name>
    <name type="synonym">Balanus amphitrite</name>
    <dbReference type="NCBI Taxonomy" id="1232801"/>
    <lineage>
        <taxon>Eukaryota</taxon>
        <taxon>Metazoa</taxon>
        <taxon>Ecdysozoa</taxon>
        <taxon>Arthropoda</taxon>
        <taxon>Crustacea</taxon>
        <taxon>Multicrustacea</taxon>
        <taxon>Cirripedia</taxon>
        <taxon>Thoracica</taxon>
        <taxon>Thoracicalcarea</taxon>
        <taxon>Balanomorpha</taxon>
        <taxon>Balanoidea</taxon>
        <taxon>Balanidae</taxon>
        <taxon>Amphibalaninae</taxon>
        <taxon>Amphibalanus</taxon>
    </lineage>
</organism>
<feature type="region of interest" description="Disordered" evidence="1">
    <location>
        <begin position="1"/>
        <end position="151"/>
    </location>
</feature>
<name>A0A6A4W0M0_AMPAM</name>
<evidence type="ECO:0000256" key="1">
    <source>
        <dbReference type="SAM" id="MobiDB-lite"/>
    </source>
</evidence>
<dbReference type="Proteomes" id="UP000440578">
    <property type="component" value="Unassembled WGS sequence"/>
</dbReference>
<feature type="compositionally biased region" description="Pro residues" evidence="1">
    <location>
        <begin position="51"/>
        <end position="64"/>
    </location>
</feature>
<proteinExistence type="predicted"/>
<evidence type="ECO:0000313" key="3">
    <source>
        <dbReference type="Proteomes" id="UP000440578"/>
    </source>
</evidence>
<evidence type="ECO:0000313" key="2">
    <source>
        <dbReference type="EMBL" id="KAF0295331.1"/>
    </source>
</evidence>
<protein>
    <submittedName>
        <fullName evidence="2">Uncharacterized protein</fullName>
    </submittedName>
</protein>
<comment type="caution">
    <text evidence="2">The sequence shown here is derived from an EMBL/GenBank/DDBJ whole genome shotgun (WGS) entry which is preliminary data.</text>
</comment>
<keyword evidence="3" id="KW-1185">Reference proteome</keyword>
<accession>A0A6A4W0M0</accession>
<dbReference type="AlphaFoldDB" id="A0A6A4W0M0"/>
<sequence length="151" mass="15790">MVPHPDSPAEPGESADDPPPPSETQRQDTDHETVDEELAPATRSTSDPAGGPSPTPIVPHPDSPAEPGESADDPPPPSETQRRDTDHETVDEELAPATRSTSDPAGGPSPTPMVPHPDSPAEPGESADDPPPPSETQRRDTDPETVDEELA</sequence>